<dbReference type="Gene3D" id="1.10.10.60">
    <property type="entry name" value="Homeodomain-like"/>
    <property type="match status" value="1"/>
</dbReference>
<dbReference type="SUPFAM" id="SSF46689">
    <property type="entry name" value="Homeodomain-like"/>
    <property type="match status" value="2"/>
</dbReference>
<dbReference type="PANTHER" id="PTHR46796">
    <property type="entry name" value="HTH-TYPE TRANSCRIPTIONAL ACTIVATOR RHAS-RELATED"/>
    <property type="match status" value="1"/>
</dbReference>
<dbReference type="InterPro" id="IPR050204">
    <property type="entry name" value="AraC_XylS_family_regulators"/>
</dbReference>
<evidence type="ECO:0000313" key="6">
    <source>
        <dbReference type="Proteomes" id="UP000662747"/>
    </source>
</evidence>
<dbReference type="RefSeq" id="WP_206726648.1">
    <property type="nucleotide sequence ID" value="NZ_CP071090.1"/>
</dbReference>
<dbReference type="PANTHER" id="PTHR46796:SF6">
    <property type="entry name" value="ARAC SUBFAMILY"/>
    <property type="match status" value="1"/>
</dbReference>
<feature type="domain" description="HTH araC/xylS-type" evidence="4">
    <location>
        <begin position="173"/>
        <end position="271"/>
    </location>
</feature>
<keyword evidence="2" id="KW-0238">DNA-binding</keyword>
<dbReference type="InterPro" id="IPR018060">
    <property type="entry name" value="HTH_AraC"/>
</dbReference>
<evidence type="ECO:0000256" key="1">
    <source>
        <dbReference type="ARBA" id="ARBA00023015"/>
    </source>
</evidence>
<reference evidence="5 6" key="1">
    <citation type="submission" date="2021-02" db="EMBL/GenBank/DDBJ databases">
        <title>De Novo genome assembly of isolated myxobacteria.</title>
        <authorList>
            <person name="Stevens D.C."/>
        </authorList>
    </citation>
    <scope>NUCLEOTIDE SEQUENCE [LARGE SCALE GENOMIC DNA]</scope>
    <source>
        <strain evidence="6">SCPEA02</strain>
    </source>
</reference>
<dbReference type="InterPro" id="IPR009057">
    <property type="entry name" value="Homeodomain-like_sf"/>
</dbReference>
<keyword evidence="3" id="KW-0804">Transcription</keyword>
<keyword evidence="6" id="KW-1185">Reference proteome</keyword>
<name>A0ABX7P3T0_9BACT</name>
<sequence length="273" mass="30167">MDIRRSWSGLEVVLVDTPAGMTRAAASSKHRIGFHVGRPVRAVCRLDGRTHRRLQSRGDMDLVPAGMPGVWEDDKATRILRMSVSPELLRSAAEGLGVDSERVELAPRFQLRDRRLEHIAWALEAELTAELPGDALYGDSLGMALAVHLVRRYRTTSGALFEPTGGLSRPQLARVVEYIDAHLDGRLLLAELAAVAGVSASHFKALFKQSTGLPVHQYVVRQRVERARLLLARGEHGISDVAVRTGFTDASHLARWMRRVLGVTPALVRRRGE</sequence>
<dbReference type="PROSITE" id="PS01124">
    <property type="entry name" value="HTH_ARAC_FAMILY_2"/>
    <property type="match status" value="1"/>
</dbReference>
<protein>
    <submittedName>
        <fullName evidence="5">Helix-turn-helix transcriptional regulator</fullName>
    </submittedName>
</protein>
<organism evidence="5 6">
    <name type="scientific">Pyxidicoccus parkwayensis</name>
    <dbReference type="NCBI Taxonomy" id="2813578"/>
    <lineage>
        <taxon>Bacteria</taxon>
        <taxon>Pseudomonadati</taxon>
        <taxon>Myxococcota</taxon>
        <taxon>Myxococcia</taxon>
        <taxon>Myxococcales</taxon>
        <taxon>Cystobacterineae</taxon>
        <taxon>Myxococcaceae</taxon>
        <taxon>Pyxidicoccus</taxon>
    </lineage>
</organism>
<dbReference type="SMART" id="SM00342">
    <property type="entry name" value="HTH_ARAC"/>
    <property type="match status" value="1"/>
</dbReference>
<keyword evidence="1" id="KW-0805">Transcription regulation</keyword>
<gene>
    <name evidence="5" type="ORF">JY651_09240</name>
</gene>
<evidence type="ECO:0000313" key="5">
    <source>
        <dbReference type="EMBL" id="QSQ25091.1"/>
    </source>
</evidence>
<evidence type="ECO:0000256" key="2">
    <source>
        <dbReference type="ARBA" id="ARBA00023125"/>
    </source>
</evidence>
<dbReference type="Proteomes" id="UP000662747">
    <property type="component" value="Chromosome"/>
</dbReference>
<accession>A0ABX7P3T0</accession>
<dbReference type="Pfam" id="PF12833">
    <property type="entry name" value="HTH_18"/>
    <property type="match status" value="1"/>
</dbReference>
<proteinExistence type="predicted"/>
<evidence type="ECO:0000256" key="3">
    <source>
        <dbReference type="ARBA" id="ARBA00023163"/>
    </source>
</evidence>
<dbReference type="EMBL" id="CP071090">
    <property type="protein sequence ID" value="QSQ25091.1"/>
    <property type="molecule type" value="Genomic_DNA"/>
</dbReference>
<evidence type="ECO:0000259" key="4">
    <source>
        <dbReference type="PROSITE" id="PS01124"/>
    </source>
</evidence>